<keyword evidence="4" id="KW-0687">Ribonucleoprotein</keyword>
<dbReference type="GO" id="GO:0016747">
    <property type="term" value="F:acyltransferase activity, transferring groups other than amino-acyl groups"/>
    <property type="evidence" value="ECO:0007669"/>
    <property type="project" value="InterPro"/>
</dbReference>
<evidence type="ECO:0000259" key="3">
    <source>
        <dbReference type="PROSITE" id="PS51186"/>
    </source>
</evidence>
<evidence type="ECO:0000313" key="5">
    <source>
        <dbReference type="Proteomes" id="UP000567922"/>
    </source>
</evidence>
<proteinExistence type="predicted"/>
<dbReference type="RefSeq" id="WP_083962095.1">
    <property type="nucleotide sequence ID" value="NZ_BDDI01000002.1"/>
</dbReference>
<gene>
    <name evidence="4" type="ORF">FHU29_004471</name>
</gene>
<dbReference type="SUPFAM" id="SSF55729">
    <property type="entry name" value="Acyl-CoA N-acyltransferases (Nat)"/>
    <property type="match status" value="1"/>
</dbReference>
<protein>
    <submittedName>
        <fullName evidence="4">Ribosomal protein S18 acetylase RimI-like enzyme</fullName>
    </submittedName>
</protein>
<feature type="domain" description="N-acetyltransferase" evidence="3">
    <location>
        <begin position="17"/>
        <end position="193"/>
    </location>
</feature>
<dbReference type="EMBL" id="JACHWS010000005">
    <property type="protein sequence ID" value="MBB3039981.1"/>
    <property type="molecule type" value="Genomic_DNA"/>
</dbReference>
<dbReference type="Gene3D" id="3.40.630.30">
    <property type="match status" value="1"/>
</dbReference>
<evidence type="ECO:0000256" key="2">
    <source>
        <dbReference type="ARBA" id="ARBA00023315"/>
    </source>
</evidence>
<dbReference type="InterPro" id="IPR000182">
    <property type="entry name" value="GNAT_dom"/>
</dbReference>
<evidence type="ECO:0000256" key="1">
    <source>
        <dbReference type="ARBA" id="ARBA00022679"/>
    </source>
</evidence>
<dbReference type="Pfam" id="PF00583">
    <property type="entry name" value="Acetyltransf_1"/>
    <property type="match status" value="1"/>
</dbReference>
<dbReference type="InterPro" id="IPR016181">
    <property type="entry name" value="Acyl_CoA_acyltransferase"/>
</dbReference>
<dbReference type="CDD" id="cd04301">
    <property type="entry name" value="NAT_SF"/>
    <property type="match status" value="1"/>
</dbReference>
<dbReference type="OrthoDB" id="143110at2"/>
<sequence length="193" mass="20616">MTDVASAAPADVIPADLGIERAAPSDAGELAYLAAVTFPLACPPHTTRADIATFITRNLSPARFTEYLQDVTVAVFVAREQGAAIGYALLREGLPPGESTYSLPEGPAIELSKLYVLPHHHGNGAATLLMRSAIEYARQTSAATLWLGVNQLNVRAQRFYQKSGFAKAGTKTFTVGAETEHDFIFALSLQITP</sequence>
<dbReference type="AlphaFoldDB" id="A0A839RW51"/>
<dbReference type="PANTHER" id="PTHR43877">
    <property type="entry name" value="AMINOALKYLPHOSPHONATE N-ACETYLTRANSFERASE-RELATED-RELATED"/>
    <property type="match status" value="1"/>
</dbReference>
<dbReference type="InterPro" id="IPR050832">
    <property type="entry name" value="Bact_Acetyltransf"/>
</dbReference>
<keyword evidence="4" id="KW-0689">Ribosomal protein</keyword>
<dbReference type="GO" id="GO:0005840">
    <property type="term" value="C:ribosome"/>
    <property type="evidence" value="ECO:0007669"/>
    <property type="project" value="UniProtKB-KW"/>
</dbReference>
<keyword evidence="2" id="KW-0012">Acyltransferase</keyword>
<keyword evidence="1" id="KW-0808">Transferase</keyword>
<dbReference type="Proteomes" id="UP000567922">
    <property type="component" value="Unassembled WGS sequence"/>
</dbReference>
<organism evidence="4 5">
    <name type="scientific">Hoyosella altamirensis</name>
    <dbReference type="NCBI Taxonomy" id="616997"/>
    <lineage>
        <taxon>Bacteria</taxon>
        <taxon>Bacillati</taxon>
        <taxon>Actinomycetota</taxon>
        <taxon>Actinomycetes</taxon>
        <taxon>Mycobacteriales</taxon>
        <taxon>Hoyosellaceae</taxon>
        <taxon>Hoyosella</taxon>
    </lineage>
</organism>
<reference evidence="4 5" key="1">
    <citation type="submission" date="2020-08" db="EMBL/GenBank/DDBJ databases">
        <title>Sequencing the genomes of 1000 actinobacteria strains.</title>
        <authorList>
            <person name="Klenk H.-P."/>
        </authorList>
    </citation>
    <scope>NUCLEOTIDE SEQUENCE [LARGE SCALE GENOMIC DNA]</scope>
    <source>
        <strain evidence="4 5">DSM 45258</strain>
    </source>
</reference>
<comment type="caution">
    <text evidence="4">The sequence shown here is derived from an EMBL/GenBank/DDBJ whole genome shotgun (WGS) entry which is preliminary data.</text>
</comment>
<evidence type="ECO:0000313" key="4">
    <source>
        <dbReference type="EMBL" id="MBB3039981.1"/>
    </source>
</evidence>
<dbReference type="PROSITE" id="PS51186">
    <property type="entry name" value="GNAT"/>
    <property type="match status" value="1"/>
</dbReference>
<accession>A0A839RW51</accession>
<name>A0A839RW51_9ACTN</name>
<keyword evidence="5" id="KW-1185">Reference proteome</keyword>